<accession>A0ABQ8UWA0</accession>
<evidence type="ECO:0000313" key="3">
    <source>
        <dbReference type="EMBL" id="KAJ4463148.1"/>
    </source>
</evidence>
<dbReference type="InterPro" id="IPR035426">
    <property type="entry name" value="Gemin2/Brr1"/>
</dbReference>
<evidence type="ECO:0000256" key="1">
    <source>
        <dbReference type="ARBA" id="ARBA00025758"/>
    </source>
</evidence>
<feature type="region of interest" description="Disordered" evidence="2">
    <location>
        <begin position="157"/>
        <end position="181"/>
    </location>
</feature>
<protein>
    <submittedName>
        <fullName evidence="3">Uncharacterized protein</fullName>
    </submittedName>
</protein>
<comment type="similarity">
    <text evidence="1">Belongs to the gemin-2 family.</text>
</comment>
<feature type="compositionally biased region" description="Acidic residues" evidence="2">
    <location>
        <begin position="31"/>
        <end position="51"/>
    </location>
</feature>
<dbReference type="Proteomes" id="UP001141327">
    <property type="component" value="Unassembled WGS sequence"/>
</dbReference>
<keyword evidence="4" id="KW-1185">Reference proteome</keyword>
<evidence type="ECO:0000256" key="2">
    <source>
        <dbReference type="SAM" id="MobiDB-lite"/>
    </source>
</evidence>
<dbReference type="Gene3D" id="1.20.58.1070">
    <property type="match status" value="1"/>
</dbReference>
<dbReference type="PANTHER" id="PTHR12794">
    <property type="entry name" value="GEMIN2"/>
    <property type="match status" value="1"/>
</dbReference>
<evidence type="ECO:0000313" key="4">
    <source>
        <dbReference type="Proteomes" id="UP001141327"/>
    </source>
</evidence>
<gene>
    <name evidence="3" type="ORF">PAPYR_426</name>
</gene>
<dbReference type="Pfam" id="PF04938">
    <property type="entry name" value="SIP1"/>
    <property type="match status" value="1"/>
</dbReference>
<dbReference type="PANTHER" id="PTHR12794:SF0">
    <property type="entry name" value="GEM-ASSOCIATED PROTEIN 2"/>
    <property type="match status" value="1"/>
</dbReference>
<organism evidence="3 4">
    <name type="scientific">Paratrimastix pyriformis</name>
    <dbReference type="NCBI Taxonomy" id="342808"/>
    <lineage>
        <taxon>Eukaryota</taxon>
        <taxon>Metamonada</taxon>
        <taxon>Preaxostyla</taxon>
        <taxon>Paratrimastigidae</taxon>
        <taxon>Paratrimastix</taxon>
    </lineage>
</organism>
<name>A0ABQ8UWA0_9EUKA</name>
<reference evidence="3" key="1">
    <citation type="journal article" date="2022" name="bioRxiv">
        <title>Genomics of Preaxostyla Flagellates Illuminates Evolutionary Transitions and the Path Towards Mitochondrial Loss.</title>
        <authorList>
            <person name="Novak L.V.F."/>
            <person name="Treitli S.C."/>
            <person name="Pyrih J."/>
            <person name="Halakuc P."/>
            <person name="Pipaliya S.V."/>
            <person name="Vacek V."/>
            <person name="Brzon O."/>
            <person name="Soukal P."/>
            <person name="Eme L."/>
            <person name="Dacks J.B."/>
            <person name="Karnkowska A."/>
            <person name="Elias M."/>
            <person name="Hampl V."/>
        </authorList>
    </citation>
    <scope>NUCLEOTIDE SEQUENCE</scope>
    <source>
        <strain evidence="3">RCP-MX</strain>
    </source>
</reference>
<proteinExistence type="inferred from homology"/>
<feature type="region of interest" description="Disordered" evidence="2">
    <location>
        <begin position="1"/>
        <end position="79"/>
    </location>
</feature>
<dbReference type="EMBL" id="JAPMOS010000001">
    <property type="protein sequence ID" value="KAJ4463148.1"/>
    <property type="molecule type" value="Genomic_DNA"/>
</dbReference>
<sequence>MNPRPMEWSICEESDVDQGVIDGEGTTEGAAEGEGEDDAGGADGGDGDDWGEGAAPRQAAPGAADKQLGGIAGPGAAPVRPPPLPTLALLASLSQHQAGTGLEVLVGQACGGPLTRRAALWIYGLAACIEKPLNDTLCAAMRQLLLRCRALRGSLAPEGGPSHGGGPEEGEVAGGQETIRGGPGGAGLATLNLLIALSGTFFGQATPDERDGP</sequence>
<comment type="caution">
    <text evidence="3">The sequence shown here is derived from an EMBL/GenBank/DDBJ whole genome shotgun (WGS) entry which is preliminary data.</text>
</comment>
<feature type="compositionally biased region" description="Low complexity" evidence="2">
    <location>
        <begin position="52"/>
        <end position="64"/>
    </location>
</feature>